<protein>
    <recommendedName>
        <fullName evidence="6">CSC1/OSCA1-like 7TM region domain-containing protein</fullName>
    </recommendedName>
</protein>
<keyword evidence="2" id="KW-0472">Membrane</keyword>
<feature type="coiled-coil region" evidence="1">
    <location>
        <begin position="227"/>
        <end position="254"/>
    </location>
</feature>
<sequence length="590" mass="64739">MMRRIALAIALVIGGGSATTAAFQISLPVSSHTSRWELSALAPGSTITTVTMMANDLTTSPLVETSSSLSLLASDAPSWLQPLLANPAFWTTSVLLIIVGMLVTWDTMVERAREAMPPAIATVIDNILMEMGSLGFIGLILSAALNNPVSPLQTGVAHLSEVYLGDGELLLESFHFLHELFFQVAIVYFFGSAFMTQRVINSIEFASDLAEKHAVAHKQCLTGDDTLDEECLAMEDYQDMLRQYQETRSHESDNVFLRELTISTTERGTEALVIRERIQQEVLHLPEWYRLDKDLEEAFATEELNLIKIAPSTWLPLIPILALAASVDLGNDVANPGSIEAIASSGYFVATPGVFYPLMALQLLKLGWGLLNFWKMATIKDMLIPRLTTNKMVDPATELVTKPAGESATARRFFASTPWFAEPVETVFAKPSTNRVQELFGTVGGNGVNFYFESIKLHTWLCVATLVAFAFQIIPRDLFAFFSNVEGVGIPSQVVPELMVQGTYAVMNIVFLLYVSPIAFMNFAIISCAERAVAQHEEISVEPKVLTSLVTSIESEMTPSLATVGSNSTYALAYEEATDSTLFTNQRDEN</sequence>
<keyword evidence="2" id="KW-0812">Transmembrane</keyword>
<feature type="signal peptide" evidence="3">
    <location>
        <begin position="1"/>
        <end position="18"/>
    </location>
</feature>
<comment type="caution">
    <text evidence="4">The sequence shown here is derived from an EMBL/GenBank/DDBJ whole genome shotgun (WGS) entry which is preliminary data.</text>
</comment>
<accession>A0AAD2G8E2</accession>
<dbReference type="EMBL" id="CAKOGP040002258">
    <property type="protein sequence ID" value="CAJ1966157.1"/>
    <property type="molecule type" value="Genomic_DNA"/>
</dbReference>
<gene>
    <name evidence="4" type="ORF">CYCCA115_LOCUS21740</name>
</gene>
<dbReference type="Proteomes" id="UP001295423">
    <property type="component" value="Unassembled WGS sequence"/>
</dbReference>
<feature type="transmembrane region" description="Helical" evidence="2">
    <location>
        <begin position="457"/>
        <end position="474"/>
    </location>
</feature>
<dbReference type="AlphaFoldDB" id="A0AAD2G8E2"/>
<keyword evidence="2" id="KW-1133">Transmembrane helix</keyword>
<reference evidence="4" key="1">
    <citation type="submission" date="2023-08" db="EMBL/GenBank/DDBJ databases">
        <authorList>
            <person name="Audoor S."/>
            <person name="Bilcke G."/>
        </authorList>
    </citation>
    <scope>NUCLEOTIDE SEQUENCE</scope>
</reference>
<feature type="transmembrane region" description="Helical" evidence="2">
    <location>
        <begin position="504"/>
        <end position="526"/>
    </location>
</feature>
<feature type="chain" id="PRO_5041938311" description="CSC1/OSCA1-like 7TM region domain-containing protein" evidence="3">
    <location>
        <begin position="19"/>
        <end position="590"/>
    </location>
</feature>
<feature type="transmembrane region" description="Helical" evidence="2">
    <location>
        <begin position="126"/>
        <end position="145"/>
    </location>
</feature>
<evidence type="ECO:0000256" key="1">
    <source>
        <dbReference type="SAM" id="Coils"/>
    </source>
</evidence>
<keyword evidence="5" id="KW-1185">Reference proteome</keyword>
<proteinExistence type="predicted"/>
<evidence type="ECO:0000313" key="5">
    <source>
        <dbReference type="Proteomes" id="UP001295423"/>
    </source>
</evidence>
<feature type="transmembrane region" description="Helical" evidence="2">
    <location>
        <begin position="87"/>
        <end position="105"/>
    </location>
</feature>
<keyword evidence="3" id="KW-0732">Signal</keyword>
<name>A0AAD2G8E2_9STRA</name>
<evidence type="ECO:0000256" key="3">
    <source>
        <dbReference type="SAM" id="SignalP"/>
    </source>
</evidence>
<evidence type="ECO:0008006" key="6">
    <source>
        <dbReference type="Google" id="ProtNLM"/>
    </source>
</evidence>
<keyword evidence="1" id="KW-0175">Coiled coil</keyword>
<evidence type="ECO:0000256" key="2">
    <source>
        <dbReference type="SAM" id="Phobius"/>
    </source>
</evidence>
<evidence type="ECO:0000313" key="4">
    <source>
        <dbReference type="EMBL" id="CAJ1966157.1"/>
    </source>
</evidence>
<feature type="transmembrane region" description="Helical" evidence="2">
    <location>
        <begin position="176"/>
        <end position="195"/>
    </location>
</feature>
<organism evidence="4 5">
    <name type="scientific">Cylindrotheca closterium</name>
    <dbReference type="NCBI Taxonomy" id="2856"/>
    <lineage>
        <taxon>Eukaryota</taxon>
        <taxon>Sar</taxon>
        <taxon>Stramenopiles</taxon>
        <taxon>Ochrophyta</taxon>
        <taxon>Bacillariophyta</taxon>
        <taxon>Bacillariophyceae</taxon>
        <taxon>Bacillariophycidae</taxon>
        <taxon>Bacillariales</taxon>
        <taxon>Bacillariaceae</taxon>
        <taxon>Cylindrotheca</taxon>
    </lineage>
</organism>